<dbReference type="GO" id="GO:0003697">
    <property type="term" value="F:single-stranded DNA binding"/>
    <property type="evidence" value="ECO:0007669"/>
    <property type="project" value="InterPro"/>
</dbReference>
<dbReference type="InterPro" id="IPR044068">
    <property type="entry name" value="CB"/>
</dbReference>
<dbReference type="Pfam" id="PF08401">
    <property type="entry name" value="ArdcN"/>
    <property type="match status" value="1"/>
</dbReference>
<proteinExistence type="predicted"/>
<dbReference type="Gene3D" id="1.10.443.10">
    <property type="entry name" value="Intergrase catalytic core"/>
    <property type="match status" value="1"/>
</dbReference>
<dbReference type="InterPro" id="IPR050090">
    <property type="entry name" value="Tyrosine_recombinase_XerCD"/>
</dbReference>
<dbReference type="InterPro" id="IPR013762">
    <property type="entry name" value="Integrase-like_cat_sf"/>
</dbReference>
<dbReference type="KEGG" id="bcau:I6G59_17455"/>
<dbReference type="SUPFAM" id="SSF56349">
    <property type="entry name" value="DNA breaking-rejoining enzymes"/>
    <property type="match status" value="1"/>
</dbReference>
<evidence type="ECO:0000259" key="5">
    <source>
        <dbReference type="PROSITE" id="PS51898"/>
    </source>
</evidence>
<dbReference type="InterPro" id="IPR004107">
    <property type="entry name" value="Integrase_SAM-like_N"/>
</dbReference>
<feature type="domain" description="Core-binding (CB)" evidence="6">
    <location>
        <begin position="256"/>
        <end position="360"/>
    </location>
</feature>
<name>A0A7T2TH17_9MICO</name>
<dbReference type="Gene3D" id="1.10.150.130">
    <property type="match status" value="1"/>
</dbReference>
<dbReference type="Proteomes" id="UP000594979">
    <property type="component" value="Chromosome"/>
</dbReference>
<protein>
    <submittedName>
        <fullName evidence="7">Tyrosine-type recombinase/integrase</fullName>
    </submittedName>
</protein>
<dbReference type="InterPro" id="IPR010359">
    <property type="entry name" value="IrrE_HExxH"/>
</dbReference>
<evidence type="ECO:0000313" key="7">
    <source>
        <dbReference type="EMBL" id="QPS33676.1"/>
    </source>
</evidence>
<reference evidence="7 8" key="1">
    <citation type="submission" date="2020-12" db="EMBL/GenBank/DDBJ databases">
        <title>FDA dAtabase for Regulatory Grade micrObial Sequences (FDA-ARGOS): Supporting development and validation of Infectious Disease Dx tests.</title>
        <authorList>
            <person name="Sproer C."/>
            <person name="Gronow S."/>
            <person name="Severitt S."/>
            <person name="Schroder I."/>
            <person name="Tallon L."/>
            <person name="Sadzewicz L."/>
            <person name="Zhao X."/>
            <person name="Boylan J."/>
            <person name="Ott S."/>
            <person name="Bowen H."/>
            <person name="Vavikolanu K."/>
            <person name="Mehta A."/>
            <person name="Aluvathingal J."/>
            <person name="Nadendla S."/>
            <person name="Lowell S."/>
            <person name="Myers T."/>
            <person name="Yan Y."/>
            <person name="Sichtig H."/>
        </authorList>
    </citation>
    <scope>NUCLEOTIDE SEQUENCE [LARGE SCALE GENOMIC DNA]</scope>
    <source>
        <strain evidence="7 8">FDAARGOS_902</strain>
    </source>
</reference>
<evidence type="ECO:0000256" key="4">
    <source>
        <dbReference type="PROSITE-ProRule" id="PRU01248"/>
    </source>
</evidence>
<gene>
    <name evidence="7" type="ORF">I6G59_17455</name>
</gene>
<dbReference type="PROSITE" id="PS51900">
    <property type="entry name" value="CB"/>
    <property type="match status" value="1"/>
</dbReference>
<dbReference type="AlphaFoldDB" id="A0A7T2TH17"/>
<dbReference type="Pfam" id="PF00589">
    <property type="entry name" value="Phage_integrase"/>
    <property type="match status" value="1"/>
</dbReference>
<evidence type="ECO:0000256" key="3">
    <source>
        <dbReference type="ARBA" id="ARBA00023172"/>
    </source>
</evidence>
<dbReference type="Gene3D" id="1.10.10.2910">
    <property type="match status" value="1"/>
</dbReference>
<dbReference type="Pfam" id="PF06114">
    <property type="entry name" value="Peptidase_M78"/>
    <property type="match status" value="1"/>
</dbReference>
<dbReference type="PANTHER" id="PTHR30349:SF81">
    <property type="entry name" value="TYROSINE RECOMBINASE XERC"/>
    <property type="match status" value="1"/>
</dbReference>
<dbReference type="InterPro" id="IPR013610">
    <property type="entry name" value="ArdC_N"/>
</dbReference>
<evidence type="ECO:0000256" key="2">
    <source>
        <dbReference type="ARBA" id="ARBA00023125"/>
    </source>
</evidence>
<dbReference type="InterPro" id="IPR002104">
    <property type="entry name" value="Integrase_catalytic"/>
</dbReference>
<evidence type="ECO:0000259" key="6">
    <source>
        <dbReference type="PROSITE" id="PS51900"/>
    </source>
</evidence>
<organism evidence="7 8">
    <name type="scientific">Brevibacterium casei</name>
    <dbReference type="NCBI Taxonomy" id="33889"/>
    <lineage>
        <taxon>Bacteria</taxon>
        <taxon>Bacillati</taxon>
        <taxon>Actinomycetota</taxon>
        <taxon>Actinomycetes</taxon>
        <taxon>Micrococcales</taxon>
        <taxon>Brevibacteriaceae</taxon>
        <taxon>Brevibacterium</taxon>
    </lineage>
</organism>
<dbReference type="GO" id="GO:0006310">
    <property type="term" value="P:DNA recombination"/>
    <property type="evidence" value="ECO:0007669"/>
    <property type="project" value="UniProtKB-KW"/>
</dbReference>
<evidence type="ECO:0000256" key="1">
    <source>
        <dbReference type="ARBA" id="ARBA00022908"/>
    </source>
</evidence>
<dbReference type="Pfam" id="PF02899">
    <property type="entry name" value="Phage_int_SAM_1"/>
    <property type="match status" value="1"/>
</dbReference>
<sequence length="613" mass="67900">MFSNTLLIWEQHQAAHEAGLAPEPFPSYVAGYRQWQGLGRQVQKGQPGYQILAPVTGRFATATPQDAESWRRLGKGEKPRVGEVVRTRMVGVRPAYVWDASQTAGDPIPEPPAPKLLEGEAAAGLWDGLATQVEAAGFSVVRVPHEGMIHGANGLTDYTANTVAVRENMDPAAQVKTLAHELGHVLLHGPDAEEARQHRGIGEVEAESVALTLIWTVFIVFARLGWTRIVQRRVAMKVQVVDDASGRKVRLVDDAGRAVEAVTGYLDYLGARGCSPNTVRGYAYDLLHLWRFLTDAGLGWAELRPRSSMELLTFLRSEPSRSSTQRLSLSVVGATGAPVLSASTINRILTGIGGFYEWAIATEQFDGMNPIERRPDPAWRRVTDRHQPFVGEATRQRAQRRVLKVRQPRRLPRPLSEEQVDALFASLAGLRDRAMLLLMLNGGLRPGEVLSLHLEDVAYGRRRVFVRVRDDHPGGARQKSRSERVVDLFDADTLAAVSDYVMAVRPAEASCRFVFLVGGNGTRRCEPLSYAALARLFARAATRADIREPWVTPHALRHTHATRMWEGGMRELTLQRRLGHASVESTRLYTRVADHEVAADYLRALGSDSGERR</sequence>
<keyword evidence="1" id="KW-0229">DNA integration</keyword>
<dbReference type="GO" id="GO:0015074">
    <property type="term" value="P:DNA integration"/>
    <property type="evidence" value="ECO:0007669"/>
    <property type="project" value="UniProtKB-KW"/>
</dbReference>
<evidence type="ECO:0000313" key="8">
    <source>
        <dbReference type="Proteomes" id="UP000594979"/>
    </source>
</evidence>
<keyword evidence="2 4" id="KW-0238">DNA-binding</keyword>
<dbReference type="PROSITE" id="PS51898">
    <property type="entry name" value="TYR_RECOMBINASE"/>
    <property type="match status" value="1"/>
</dbReference>
<dbReference type="InterPro" id="IPR011010">
    <property type="entry name" value="DNA_brk_join_enz"/>
</dbReference>
<feature type="domain" description="Tyr recombinase" evidence="5">
    <location>
        <begin position="410"/>
        <end position="602"/>
    </location>
</feature>
<keyword evidence="3" id="KW-0233">DNA recombination</keyword>
<dbReference type="PANTHER" id="PTHR30349">
    <property type="entry name" value="PHAGE INTEGRASE-RELATED"/>
    <property type="match status" value="1"/>
</dbReference>
<dbReference type="EMBL" id="CP065682">
    <property type="protein sequence ID" value="QPS33676.1"/>
    <property type="molecule type" value="Genomic_DNA"/>
</dbReference>
<dbReference type="InterPro" id="IPR010998">
    <property type="entry name" value="Integrase_recombinase_N"/>
</dbReference>
<accession>A0A7T2TH17</accession>